<reference evidence="1 2" key="1">
    <citation type="submission" date="2018-08" db="EMBL/GenBank/DDBJ databases">
        <title>Recombination of ecologically and evolutionarily significant loci maintains genetic cohesion in the Pseudomonas syringae species complex.</title>
        <authorList>
            <person name="Dillon M."/>
            <person name="Thakur S."/>
            <person name="Almeida R.N.D."/>
            <person name="Weir B.S."/>
            <person name="Guttman D.S."/>
        </authorList>
    </citation>
    <scope>NUCLEOTIDE SEQUENCE [LARGE SCALE GENOMIC DNA]</scope>
    <source>
        <strain evidence="1 2">88_10</strain>
    </source>
</reference>
<name>A0A3M2Y8J8_PSEYM</name>
<gene>
    <name evidence="1" type="ORF">APX70_200433</name>
</gene>
<dbReference type="Proteomes" id="UP000282378">
    <property type="component" value="Unassembled WGS sequence"/>
</dbReference>
<dbReference type="AlphaFoldDB" id="A0A3M2Y8J8"/>
<protein>
    <submittedName>
        <fullName evidence="1">Uncharacterized protein</fullName>
    </submittedName>
</protein>
<organism evidence="1 2">
    <name type="scientific">Pseudomonas syringae pv. maculicola</name>
    <dbReference type="NCBI Taxonomy" id="59511"/>
    <lineage>
        <taxon>Bacteria</taxon>
        <taxon>Pseudomonadati</taxon>
        <taxon>Pseudomonadota</taxon>
        <taxon>Gammaproteobacteria</taxon>
        <taxon>Pseudomonadales</taxon>
        <taxon>Pseudomonadaceae</taxon>
        <taxon>Pseudomonas</taxon>
    </lineage>
</organism>
<evidence type="ECO:0000313" key="2">
    <source>
        <dbReference type="Proteomes" id="UP000282378"/>
    </source>
</evidence>
<comment type="caution">
    <text evidence="1">The sequence shown here is derived from an EMBL/GenBank/DDBJ whole genome shotgun (WGS) entry which is preliminary data.</text>
</comment>
<sequence length="37" mass="4007">MAVAMAVVFQVVIGVFYSRKEAVLTIMLFGVVLAIYG</sequence>
<accession>A0A3M2Y8J8</accession>
<proteinExistence type="predicted"/>
<dbReference type="EMBL" id="RBNL01002444">
    <property type="protein sequence ID" value="RML72261.1"/>
    <property type="molecule type" value="Genomic_DNA"/>
</dbReference>
<evidence type="ECO:0000313" key="1">
    <source>
        <dbReference type="EMBL" id="RML72261.1"/>
    </source>
</evidence>